<evidence type="ECO:0000256" key="2">
    <source>
        <dbReference type="ARBA" id="ARBA00008066"/>
    </source>
</evidence>
<dbReference type="PANTHER" id="PTHR22950">
    <property type="entry name" value="AMINO ACID TRANSPORTER"/>
    <property type="match status" value="1"/>
</dbReference>
<evidence type="ECO:0000256" key="1">
    <source>
        <dbReference type="ARBA" id="ARBA00004439"/>
    </source>
</evidence>
<feature type="domain" description="Amino acid transporter transmembrane" evidence="19">
    <location>
        <begin position="189"/>
        <end position="303"/>
    </location>
</feature>
<evidence type="ECO:0000256" key="10">
    <source>
        <dbReference type="ARBA" id="ARBA00035892"/>
    </source>
</evidence>
<protein>
    <recommendedName>
        <fullName evidence="13">Vesicular inhibitory amino acid transporter</fullName>
    </recommendedName>
    <alternativeName>
        <fullName evidence="14">Solute carrier family 32 member 1</fullName>
    </alternativeName>
    <alternativeName>
        <fullName evidence="15">Vesicular GABA transporter</fullName>
    </alternativeName>
</protein>
<keyword evidence="8" id="KW-0968">Cytoplasmic vesicle</keyword>
<comment type="catalytic activity">
    <reaction evidence="10">
        <text>beta-alanine(out) + n H(+)(in) = beta-alanine(in) + n H(+)(out)</text>
        <dbReference type="Rhea" id="RHEA:70987"/>
        <dbReference type="ChEBI" id="CHEBI:15378"/>
        <dbReference type="ChEBI" id="CHEBI:57966"/>
    </reaction>
</comment>
<dbReference type="GO" id="GO:0005774">
    <property type="term" value="C:vacuolar membrane"/>
    <property type="evidence" value="ECO:0007669"/>
    <property type="project" value="TreeGrafter"/>
</dbReference>
<comment type="caution">
    <text evidence="20">The sequence shown here is derived from an EMBL/GenBank/DDBJ whole genome shotgun (WGS) entry which is preliminary data.</text>
</comment>
<dbReference type="InterPro" id="IPR013057">
    <property type="entry name" value="AA_transpt_TM"/>
</dbReference>
<keyword evidence="3" id="KW-0813">Transport</keyword>
<evidence type="ECO:0000256" key="11">
    <source>
        <dbReference type="ARBA" id="ARBA00035961"/>
    </source>
</evidence>
<comment type="subcellular location">
    <subcellularLocation>
        <location evidence="1">Cytoplasmic vesicle membrane</location>
        <topology evidence="1">Multi-pass membrane protein</topology>
    </subcellularLocation>
    <subcellularLocation>
        <location evidence="9">Presynapse</location>
    </subcellularLocation>
</comment>
<feature type="compositionally biased region" description="Polar residues" evidence="17">
    <location>
        <begin position="117"/>
        <end position="127"/>
    </location>
</feature>
<feature type="transmembrane region" description="Helical" evidence="18">
    <location>
        <begin position="82"/>
        <end position="101"/>
    </location>
</feature>
<reference evidence="20 21" key="1">
    <citation type="journal article" date="2019" name="Mol. Ecol. Resour.">
        <title>Chromosome-level genome assembly of Triplophysa tibetana, a fish adapted to the harsh high-altitude environment of the Tibetan Plateau.</title>
        <authorList>
            <person name="Yang X."/>
            <person name="Liu H."/>
            <person name="Ma Z."/>
            <person name="Zou Y."/>
            <person name="Zou M."/>
            <person name="Mao Y."/>
            <person name="Li X."/>
            <person name="Wang H."/>
            <person name="Chen T."/>
            <person name="Wang W."/>
            <person name="Yang R."/>
        </authorList>
    </citation>
    <scope>NUCLEOTIDE SEQUENCE [LARGE SCALE GENOMIC DNA]</scope>
    <source>
        <strain evidence="20">TTIB1903HZAU</strain>
        <tissue evidence="20">Muscle</tissue>
    </source>
</reference>
<evidence type="ECO:0000256" key="9">
    <source>
        <dbReference type="ARBA" id="ARBA00034106"/>
    </source>
</evidence>
<comment type="catalytic activity">
    <reaction evidence="12">
        <text>4-aminobutanoate(out) + n H(+)(in) = 4-aminobutanoate(in) + n H(+)(out)</text>
        <dbReference type="Rhea" id="RHEA:70979"/>
        <dbReference type="ChEBI" id="CHEBI:15378"/>
        <dbReference type="ChEBI" id="CHEBI:59888"/>
    </reaction>
</comment>
<evidence type="ECO:0000256" key="4">
    <source>
        <dbReference type="ARBA" id="ARBA00022692"/>
    </source>
</evidence>
<comment type="function">
    <text evidence="16">Antiporter that exchanges vesicular protons for cytosolic 4-aminobutanoate or to a lesser extend glycine, thus allowing their secretion from nerve terminals. The transport is equally dependent on the chemical and electrical components of the proton gradient. May also transport beta-alanine. Acidification of GABAergic synaptic vesicles is a prerequisite for 4-aminobutanoate uptake.</text>
</comment>
<dbReference type="Proteomes" id="UP000324632">
    <property type="component" value="Chromosome 18"/>
</dbReference>
<dbReference type="GO" id="GO:0098793">
    <property type="term" value="C:presynapse"/>
    <property type="evidence" value="ECO:0007669"/>
    <property type="project" value="UniProtKB-SubCell"/>
</dbReference>
<evidence type="ECO:0000256" key="3">
    <source>
        <dbReference type="ARBA" id="ARBA00022448"/>
    </source>
</evidence>
<evidence type="ECO:0000256" key="15">
    <source>
        <dbReference type="ARBA" id="ARBA00042394"/>
    </source>
</evidence>
<feature type="transmembrane region" description="Helical" evidence="18">
    <location>
        <begin position="287"/>
        <end position="307"/>
    </location>
</feature>
<dbReference type="EMBL" id="SOYY01000018">
    <property type="protein sequence ID" value="KAA0709021.1"/>
    <property type="molecule type" value="Genomic_DNA"/>
</dbReference>
<dbReference type="PANTHER" id="PTHR22950:SF689">
    <property type="entry name" value="VESICULAR INHIBITORY AMINO ACID TRANSPORTER"/>
    <property type="match status" value="1"/>
</dbReference>
<dbReference type="GO" id="GO:0015179">
    <property type="term" value="F:L-amino acid transmembrane transporter activity"/>
    <property type="evidence" value="ECO:0007669"/>
    <property type="project" value="TreeGrafter"/>
</dbReference>
<evidence type="ECO:0000256" key="6">
    <source>
        <dbReference type="ARBA" id="ARBA00022989"/>
    </source>
</evidence>
<feature type="transmembrane region" description="Helical" evidence="18">
    <location>
        <begin position="224"/>
        <end position="241"/>
    </location>
</feature>
<accession>A0A5A9NJF3</accession>
<evidence type="ECO:0000256" key="13">
    <source>
        <dbReference type="ARBA" id="ARBA00039542"/>
    </source>
</evidence>
<evidence type="ECO:0000256" key="14">
    <source>
        <dbReference type="ARBA" id="ARBA00041574"/>
    </source>
</evidence>
<name>A0A5A9NJF3_9TELE</name>
<dbReference type="Pfam" id="PF01490">
    <property type="entry name" value="Aa_trans"/>
    <property type="match status" value="2"/>
</dbReference>
<feature type="transmembrane region" description="Helical" evidence="18">
    <location>
        <begin position="247"/>
        <end position="267"/>
    </location>
</feature>
<gene>
    <name evidence="20" type="ORF">E1301_Tti024115</name>
</gene>
<proteinExistence type="inferred from homology"/>
<evidence type="ECO:0000259" key="19">
    <source>
        <dbReference type="Pfam" id="PF01490"/>
    </source>
</evidence>
<evidence type="ECO:0000256" key="7">
    <source>
        <dbReference type="ARBA" id="ARBA00023136"/>
    </source>
</evidence>
<keyword evidence="4 18" id="KW-0812">Transmembrane</keyword>
<feature type="domain" description="Amino acid transporter transmembrane" evidence="19">
    <location>
        <begin position="51"/>
        <end position="92"/>
    </location>
</feature>
<evidence type="ECO:0000256" key="17">
    <source>
        <dbReference type="SAM" id="MobiDB-lite"/>
    </source>
</evidence>
<sequence length="313" mass="34565">MSLRRVESLWMKHFCAGDVEESQALVPRDDLAECSCDSPPDEDSDPLQRPKISTWEAGWNITNAIQGLFVLSLPFALHQSGYVGLVVLISAASSAATRGRFWCPVCMKRTRAAVRSVSGTHTRTSPTPARKHLPRRRGEAGERRSAGGSMTDRRDFSRMMDCTHALGCVLKTAFSLLAFLTRGEETKEALLSYPLPFYAAAEIYRTAAAETDTSSGHVTERQTLLLRASLLILILVMSLYVPHFSLLMGLTGSVTGALMTLMLPALFHLQLKWTQLHMTHKLLDVMILLLGCFCSISGLICSIKRIITAFGYK</sequence>
<evidence type="ECO:0000256" key="8">
    <source>
        <dbReference type="ARBA" id="ARBA00023329"/>
    </source>
</evidence>
<organism evidence="20 21">
    <name type="scientific">Triplophysa tibetana</name>
    <dbReference type="NCBI Taxonomy" id="1572043"/>
    <lineage>
        <taxon>Eukaryota</taxon>
        <taxon>Metazoa</taxon>
        <taxon>Chordata</taxon>
        <taxon>Craniata</taxon>
        <taxon>Vertebrata</taxon>
        <taxon>Euteleostomi</taxon>
        <taxon>Actinopterygii</taxon>
        <taxon>Neopterygii</taxon>
        <taxon>Teleostei</taxon>
        <taxon>Ostariophysi</taxon>
        <taxon>Cypriniformes</taxon>
        <taxon>Nemacheilidae</taxon>
        <taxon>Triplophysa</taxon>
    </lineage>
</organism>
<evidence type="ECO:0000256" key="16">
    <source>
        <dbReference type="ARBA" id="ARBA00046163"/>
    </source>
</evidence>
<evidence type="ECO:0000256" key="5">
    <source>
        <dbReference type="ARBA" id="ARBA00022775"/>
    </source>
</evidence>
<feature type="region of interest" description="Disordered" evidence="17">
    <location>
        <begin position="116"/>
        <end position="151"/>
    </location>
</feature>
<evidence type="ECO:0000256" key="18">
    <source>
        <dbReference type="SAM" id="Phobius"/>
    </source>
</evidence>
<keyword evidence="7 18" id="KW-0472">Membrane</keyword>
<evidence type="ECO:0000313" key="20">
    <source>
        <dbReference type="EMBL" id="KAA0709021.1"/>
    </source>
</evidence>
<evidence type="ECO:0000313" key="21">
    <source>
        <dbReference type="Proteomes" id="UP000324632"/>
    </source>
</evidence>
<comment type="similarity">
    <text evidence="2">Belongs to the amino acid/polyamine transporter 2 family.</text>
</comment>
<keyword evidence="6 18" id="KW-1133">Transmembrane helix</keyword>
<evidence type="ECO:0000256" key="12">
    <source>
        <dbReference type="ARBA" id="ARBA00036440"/>
    </source>
</evidence>
<dbReference type="GO" id="GO:0006836">
    <property type="term" value="P:neurotransmitter transport"/>
    <property type="evidence" value="ECO:0007669"/>
    <property type="project" value="UniProtKB-KW"/>
</dbReference>
<dbReference type="GO" id="GO:0030659">
    <property type="term" value="C:cytoplasmic vesicle membrane"/>
    <property type="evidence" value="ECO:0007669"/>
    <property type="project" value="UniProtKB-SubCell"/>
</dbReference>
<feature type="compositionally biased region" description="Basic and acidic residues" evidence="17">
    <location>
        <begin position="136"/>
        <end position="151"/>
    </location>
</feature>
<keyword evidence="21" id="KW-1185">Reference proteome</keyword>
<keyword evidence="5" id="KW-0532">Neurotransmitter transport</keyword>
<comment type="catalytic activity">
    <reaction evidence="11">
        <text>glycine(out) + n H(+)(in) = glycine(in) + n H(+)(out)</text>
        <dbReference type="Rhea" id="RHEA:70983"/>
        <dbReference type="ChEBI" id="CHEBI:15378"/>
        <dbReference type="ChEBI" id="CHEBI:57305"/>
    </reaction>
</comment>
<dbReference type="AlphaFoldDB" id="A0A5A9NJF3"/>